<feature type="region of interest" description="Disordered" evidence="1">
    <location>
        <begin position="265"/>
        <end position="287"/>
    </location>
</feature>
<accession>A0ABQ8TBX7</accession>
<keyword evidence="3" id="KW-1185">Reference proteome</keyword>
<organism evidence="2 3">
    <name type="scientific">Periplaneta americana</name>
    <name type="common">American cockroach</name>
    <name type="synonym">Blatta americana</name>
    <dbReference type="NCBI Taxonomy" id="6978"/>
    <lineage>
        <taxon>Eukaryota</taxon>
        <taxon>Metazoa</taxon>
        <taxon>Ecdysozoa</taxon>
        <taxon>Arthropoda</taxon>
        <taxon>Hexapoda</taxon>
        <taxon>Insecta</taxon>
        <taxon>Pterygota</taxon>
        <taxon>Neoptera</taxon>
        <taxon>Polyneoptera</taxon>
        <taxon>Dictyoptera</taxon>
        <taxon>Blattodea</taxon>
        <taxon>Blattoidea</taxon>
        <taxon>Blattidae</taxon>
        <taxon>Blattinae</taxon>
        <taxon>Periplaneta</taxon>
    </lineage>
</organism>
<dbReference type="Proteomes" id="UP001148838">
    <property type="component" value="Unassembled WGS sequence"/>
</dbReference>
<feature type="region of interest" description="Disordered" evidence="1">
    <location>
        <begin position="84"/>
        <end position="109"/>
    </location>
</feature>
<protein>
    <submittedName>
        <fullName evidence="2">Uncharacterized protein</fullName>
    </submittedName>
</protein>
<evidence type="ECO:0000313" key="2">
    <source>
        <dbReference type="EMBL" id="KAJ4443392.1"/>
    </source>
</evidence>
<evidence type="ECO:0000313" key="3">
    <source>
        <dbReference type="Proteomes" id="UP001148838"/>
    </source>
</evidence>
<reference evidence="2 3" key="1">
    <citation type="journal article" date="2022" name="Allergy">
        <title>Genome assembly and annotation of Periplaneta americana reveal a comprehensive cockroach allergen profile.</title>
        <authorList>
            <person name="Wang L."/>
            <person name="Xiong Q."/>
            <person name="Saelim N."/>
            <person name="Wang L."/>
            <person name="Nong W."/>
            <person name="Wan A.T."/>
            <person name="Shi M."/>
            <person name="Liu X."/>
            <person name="Cao Q."/>
            <person name="Hui J.H.L."/>
            <person name="Sookrung N."/>
            <person name="Leung T.F."/>
            <person name="Tungtrongchitr A."/>
            <person name="Tsui S.K.W."/>
        </authorList>
    </citation>
    <scope>NUCLEOTIDE SEQUENCE [LARGE SCALE GENOMIC DNA]</scope>
    <source>
        <strain evidence="2">PWHHKU_190912</strain>
    </source>
</reference>
<name>A0ABQ8TBX7_PERAM</name>
<comment type="caution">
    <text evidence="2">The sequence shown here is derived from an EMBL/GenBank/DDBJ whole genome shotgun (WGS) entry which is preliminary data.</text>
</comment>
<dbReference type="EMBL" id="JAJSOF020000013">
    <property type="protein sequence ID" value="KAJ4443392.1"/>
    <property type="molecule type" value="Genomic_DNA"/>
</dbReference>
<sequence>MFENKVLRKIFGAKGDEVTGEWRKLHNTELQALYSSPDIIRNIKSRRLRWAGHVDVWANLEMHKEYQLTDRPLEIEISETTAGSDLTNSAVPASSAAEETVNAHSESTTSVIPVPEVDARKIPVQRRKCQRSEVLTSIPIKNVEREVTYGKEQKQKKSKSSVPVKRRLVQICRPTGSMTNRNERKLKGNCFSTQQIFYISSEEKFNWEKKICDRKISKSCGKCGYVIVNKTGIHQILFKLQYAYCVPAADRMNVDIGERNYGHTGRKVGGNGGDHYFRQSSPDSPGPSEAMIYNLVKKFRTTGSVLDKKRTCVKRVLTEEMLD</sequence>
<evidence type="ECO:0000256" key="1">
    <source>
        <dbReference type="SAM" id="MobiDB-lite"/>
    </source>
</evidence>
<proteinExistence type="predicted"/>
<gene>
    <name evidence="2" type="ORF">ANN_05060</name>
</gene>